<dbReference type="InterPro" id="IPR046195">
    <property type="entry name" value="DUF6227"/>
</dbReference>
<dbReference type="EMBL" id="JAJAGO010000007">
    <property type="protein sequence ID" value="MCT2591674.1"/>
    <property type="molecule type" value="Genomic_DNA"/>
</dbReference>
<feature type="region of interest" description="Disordered" evidence="1">
    <location>
        <begin position="106"/>
        <end position="158"/>
    </location>
</feature>
<dbReference type="RefSeq" id="WP_260218984.1">
    <property type="nucleotide sequence ID" value="NZ_JAJAGO010000007.1"/>
</dbReference>
<reference evidence="2 3" key="1">
    <citation type="submission" date="2021-10" db="EMBL/GenBank/DDBJ databases">
        <title>Streptomyces gossypii sp. nov., isolated from soil collected from cotton field.</title>
        <authorList>
            <person name="Ge X."/>
            <person name="Chen X."/>
            <person name="Liu W."/>
        </authorList>
    </citation>
    <scope>NUCLEOTIDE SEQUENCE [LARGE SCALE GENOMIC DNA]</scope>
    <source>
        <strain evidence="2 3">N2-109</strain>
    </source>
</reference>
<gene>
    <name evidence="2" type="ORF">LHJ74_17520</name>
</gene>
<proteinExistence type="predicted"/>
<protein>
    <submittedName>
        <fullName evidence="2">DUF6227 family protein</fullName>
    </submittedName>
</protein>
<name>A0ABT2JUV3_9ACTN</name>
<sequence>MGETVVATPSQHLRVLLARAQNPFDVSDHAIERLRGAVLCHVELQGWHHRNAPPPTARCSSYRHTFLLADGETRSLWELRHETGGDTGLPWYELYEHEEPLRLARRRAQHPSGADAGGPDAGGTNLGDHAQESDRAPRPLPERGTGSGRDTELEPDLHGGRGFINFLAAAGRSARTRAYRESDSPDHARRLVRRAENPDRPGEETLRLLSTARGHEIVHVPKPHAAPPPFQVWCSVYEHAFLLADGTEISLYELEHDFSGTGRLICEVYLEEAVADQAARRRARDRGIDL</sequence>
<dbReference type="Pfam" id="PF19738">
    <property type="entry name" value="DUF6227"/>
    <property type="match status" value="1"/>
</dbReference>
<comment type="caution">
    <text evidence="2">The sequence shown here is derived from an EMBL/GenBank/DDBJ whole genome shotgun (WGS) entry which is preliminary data.</text>
</comment>
<feature type="compositionally biased region" description="Basic and acidic residues" evidence="1">
    <location>
        <begin position="129"/>
        <end position="141"/>
    </location>
</feature>
<dbReference type="Proteomes" id="UP001156389">
    <property type="component" value="Unassembled WGS sequence"/>
</dbReference>
<evidence type="ECO:0000256" key="1">
    <source>
        <dbReference type="SAM" id="MobiDB-lite"/>
    </source>
</evidence>
<evidence type="ECO:0000313" key="2">
    <source>
        <dbReference type="EMBL" id="MCT2591674.1"/>
    </source>
</evidence>
<keyword evidence="3" id="KW-1185">Reference proteome</keyword>
<evidence type="ECO:0000313" key="3">
    <source>
        <dbReference type="Proteomes" id="UP001156389"/>
    </source>
</evidence>
<feature type="compositionally biased region" description="Gly residues" evidence="1">
    <location>
        <begin position="115"/>
        <end position="125"/>
    </location>
</feature>
<organism evidence="2 3">
    <name type="scientific">Streptomyces gossypii</name>
    <dbReference type="NCBI Taxonomy" id="2883101"/>
    <lineage>
        <taxon>Bacteria</taxon>
        <taxon>Bacillati</taxon>
        <taxon>Actinomycetota</taxon>
        <taxon>Actinomycetes</taxon>
        <taxon>Kitasatosporales</taxon>
        <taxon>Streptomycetaceae</taxon>
        <taxon>Streptomyces</taxon>
    </lineage>
</organism>
<accession>A0ABT2JUV3</accession>
<feature type="compositionally biased region" description="Basic and acidic residues" evidence="1">
    <location>
        <begin position="149"/>
        <end position="158"/>
    </location>
</feature>